<gene>
    <name evidence="7" type="ORF">ACFPGP_03635</name>
</gene>
<dbReference type="PANTHER" id="PTHR43108">
    <property type="entry name" value="N-ACETYLGLUCOSAMINE-6-SULFATASE FAMILY MEMBER"/>
    <property type="match status" value="1"/>
</dbReference>
<evidence type="ECO:0000256" key="2">
    <source>
        <dbReference type="ARBA" id="ARBA00022729"/>
    </source>
</evidence>
<keyword evidence="8" id="KW-1185">Reference proteome</keyword>
<keyword evidence="3 7" id="KW-0378">Hydrolase</keyword>
<comment type="caution">
    <text evidence="7">The sequence shown here is derived from an EMBL/GenBank/DDBJ whole genome shotgun (WGS) entry which is preliminary data.</text>
</comment>
<dbReference type="Proteomes" id="UP001596087">
    <property type="component" value="Unassembled WGS sequence"/>
</dbReference>
<dbReference type="GO" id="GO:0016787">
    <property type="term" value="F:hydrolase activity"/>
    <property type="evidence" value="ECO:0007669"/>
    <property type="project" value="UniProtKB-KW"/>
</dbReference>
<evidence type="ECO:0000313" key="7">
    <source>
        <dbReference type="EMBL" id="MFC5175750.1"/>
    </source>
</evidence>
<feature type="signal peptide" evidence="5">
    <location>
        <begin position="1"/>
        <end position="31"/>
    </location>
</feature>
<evidence type="ECO:0000313" key="8">
    <source>
        <dbReference type="Proteomes" id="UP001596087"/>
    </source>
</evidence>
<evidence type="ECO:0000256" key="5">
    <source>
        <dbReference type="SAM" id="SignalP"/>
    </source>
</evidence>
<name>A0ABW0BER9_9ACTN</name>
<protein>
    <submittedName>
        <fullName evidence="7">Sulfatase</fullName>
        <ecNumber evidence="7">3.1.6.-</ecNumber>
    </submittedName>
</protein>
<sequence length="482" mass="52443">MRHPSLWLSAVTSISSAALLVSVGAGTPALGQPVTDAAATAEIASVDQPNILIINLDDLRATGTLPAMPRVQSYFQQGGRTYTRSYATTPLCSPSRASLFTGRYGHNNGVTGNGLDAEIAALDQSAMFQGYLQAAGYNTAMAGKFMNTVPLSRSPRFWDRWAFTTGGYQNISYNVNGTVRRISGYYSDVLGNYAISDLNEFERQDAEPWLLYIAPQAPHSPSIPSSKYASAPVPAWTYPPSFNEADVSDKPSSVRWRGLLNTSSVEQTRTQHLRTIMSVNDLVGRVVDEISRLGEDGRTLAIFTSDNGYMWGEHRIVDKRFPYTESEAVPLLVRWPGHVTPGTVDNRLVSNVDIMPTLLEAAGVSPQLRYPLDGLSLFSPTPRTQLLIEYGRTLDAPLPPWASVLTTANQYTEWYTKDTGALTAREFYVFGSDPYQLVNLFRDGNAANDPSIAVWGPRLAALRGCVGVACVVTGAGRSAPGR</sequence>
<dbReference type="Pfam" id="PF00884">
    <property type="entry name" value="Sulfatase"/>
    <property type="match status" value="1"/>
</dbReference>
<dbReference type="PROSITE" id="PS00523">
    <property type="entry name" value="SULFATASE_1"/>
    <property type="match status" value="1"/>
</dbReference>
<feature type="domain" description="Sulfatase N-terminal" evidence="6">
    <location>
        <begin position="49"/>
        <end position="364"/>
    </location>
</feature>
<dbReference type="PANTHER" id="PTHR43108:SF8">
    <property type="entry name" value="SD21168P"/>
    <property type="match status" value="1"/>
</dbReference>
<comment type="similarity">
    <text evidence="1">Belongs to the sulfatase family.</text>
</comment>
<dbReference type="EMBL" id="JBHSKD010000004">
    <property type="protein sequence ID" value="MFC5175750.1"/>
    <property type="molecule type" value="Genomic_DNA"/>
</dbReference>
<organism evidence="7 8">
    <name type="scientific">Nocardioides taihuensis</name>
    <dbReference type="NCBI Taxonomy" id="1835606"/>
    <lineage>
        <taxon>Bacteria</taxon>
        <taxon>Bacillati</taxon>
        <taxon>Actinomycetota</taxon>
        <taxon>Actinomycetes</taxon>
        <taxon>Propionibacteriales</taxon>
        <taxon>Nocardioidaceae</taxon>
        <taxon>Nocardioides</taxon>
    </lineage>
</organism>
<dbReference type="SUPFAM" id="SSF53649">
    <property type="entry name" value="Alkaline phosphatase-like"/>
    <property type="match status" value="1"/>
</dbReference>
<evidence type="ECO:0000256" key="1">
    <source>
        <dbReference type="ARBA" id="ARBA00008779"/>
    </source>
</evidence>
<evidence type="ECO:0000256" key="4">
    <source>
        <dbReference type="ARBA" id="ARBA00023180"/>
    </source>
</evidence>
<dbReference type="InterPro" id="IPR000917">
    <property type="entry name" value="Sulfatase_N"/>
</dbReference>
<evidence type="ECO:0000256" key="3">
    <source>
        <dbReference type="ARBA" id="ARBA00022801"/>
    </source>
</evidence>
<reference evidence="8" key="1">
    <citation type="journal article" date="2019" name="Int. J. Syst. Evol. Microbiol.">
        <title>The Global Catalogue of Microorganisms (GCM) 10K type strain sequencing project: providing services to taxonomists for standard genome sequencing and annotation.</title>
        <authorList>
            <consortium name="The Broad Institute Genomics Platform"/>
            <consortium name="The Broad Institute Genome Sequencing Center for Infectious Disease"/>
            <person name="Wu L."/>
            <person name="Ma J."/>
        </authorList>
    </citation>
    <scope>NUCLEOTIDE SEQUENCE [LARGE SCALE GENOMIC DNA]</scope>
    <source>
        <strain evidence="8">DFY41</strain>
    </source>
</reference>
<keyword evidence="4" id="KW-0325">Glycoprotein</keyword>
<proteinExistence type="inferred from homology"/>
<dbReference type="CDD" id="cd16147">
    <property type="entry name" value="G6S"/>
    <property type="match status" value="1"/>
</dbReference>
<dbReference type="Gene3D" id="3.40.720.10">
    <property type="entry name" value="Alkaline Phosphatase, subunit A"/>
    <property type="match status" value="1"/>
</dbReference>
<dbReference type="InterPro" id="IPR024607">
    <property type="entry name" value="Sulfatase_CS"/>
</dbReference>
<dbReference type="InterPro" id="IPR017850">
    <property type="entry name" value="Alkaline_phosphatase_core_sf"/>
</dbReference>
<keyword evidence="2 5" id="KW-0732">Signal</keyword>
<accession>A0ABW0BER9</accession>
<evidence type="ECO:0000259" key="6">
    <source>
        <dbReference type="Pfam" id="PF00884"/>
    </source>
</evidence>
<dbReference type="EC" id="3.1.6.-" evidence="7"/>
<dbReference type="RefSeq" id="WP_378587009.1">
    <property type="nucleotide sequence ID" value="NZ_JBHSKD010000004.1"/>
</dbReference>
<feature type="chain" id="PRO_5045338195" evidence="5">
    <location>
        <begin position="32"/>
        <end position="482"/>
    </location>
</feature>